<feature type="compositionally biased region" description="Polar residues" evidence="5">
    <location>
        <begin position="718"/>
        <end position="733"/>
    </location>
</feature>
<feature type="region of interest" description="Disordered" evidence="5">
    <location>
        <begin position="599"/>
        <end position="672"/>
    </location>
</feature>
<keyword evidence="2 4" id="KW-0853">WD repeat</keyword>
<evidence type="ECO:0000313" key="7">
    <source>
        <dbReference type="WBParaSite" id="SRDH1_63300.6"/>
    </source>
</evidence>
<dbReference type="InterPro" id="IPR000009">
    <property type="entry name" value="PP2A_PR55"/>
</dbReference>
<comment type="similarity">
    <text evidence="1 4">Belongs to the phosphatase 2A regulatory subunit B family.</text>
</comment>
<keyword evidence="6" id="KW-1185">Reference proteome</keyword>
<dbReference type="AlphaFoldDB" id="A0AA85FV66"/>
<dbReference type="InterPro" id="IPR015943">
    <property type="entry name" value="WD40/YVTN_repeat-like_dom_sf"/>
</dbReference>
<evidence type="ECO:0000256" key="2">
    <source>
        <dbReference type="ARBA" id="ARBA00022574"/>
    </source>
</evidence>
<dbReference type="Proteomes" id="UP000050792">
    <property type="component" value="Unassembled WGS sequence"/>
</dbReference>
<dbReference type="InterPro" id="IPR036322">
    <property type="entry name" value="WD40_repeat_dom_sf"/>
</dbReference>
<dbReference type="SMART" id="SM00320">
    <property type="entry name" value="WD40"/>
    <property type="match status" value="4"/>
</dbReference>
<dbReference type="PROSITE" id="PS01024">
    <property type="entry name" value="PR55_1"/>
    <property type="match status" value="1"/>
</dbReference>
<proteinExistence type="inferred from homology"/>
<name>A0AA85FV66_9TREM</name>
<evidence type="ECO:0000256" key="3">
    <source>
        <dbReference type="ARBA" id="ARBA00022737"/>
    </source>
</evidence>
<protein>
    <recommendedName>
        <fullName evidence="4">Serine/threonine-protein phosphatase 2A 55 kDa regulatory subunit B</fullName>
    </recommendedName>
</protein>
<feature type="compositionally biased region" description="Low complexity" evidence="5">
    <location>
        <begin position="603"/>
        <end position="616"/>
    </location>
</feature>
<feature type="compositionally biased region" description="Basic residues" evidence="5">
    <location>
        <begin position="490"/>
        <end position="503"/>
    </location>
</feature>
<dbReference type="PANTHER" id="PTHR11871">
    <property type="entry name" value="PROTEIN PHOSPHATASE PP2A REGULATORY SUBUNIT B"/>
    <property type="match status" value="1"/>
</dbReference>
<dbReference type="WBParaSite" id="SRDH1_63300.6">
    <property type="protein sequence ID" value="SRDH1_63300.6"/>
    <property type="gene ID" value="SRDH1_63300"/>
</dbReference>
<reference evidence="6" key="1">
    <citation type="submission" date="2022-06" db="EMBL/GenBank/DDBJ databases">
        <authorList>
            <person name="Berger JAMES D."/>
            <person name="Berger JAMES D."/>
        </authorList>
    </citation>
    <scope>NUCLEOTIDE SEQUENCE [LARGE SCALE GENOMIC DNA]</scope>
</reference>
<evidence type="ECO:0000313" key="6">
    <source>
        <dbReference type="Proteomes" id="UP000050792"/>
    </source>
</evidence>
<dbReference type="InterPro" id="IPR018067">
    <property type="entry name" value="PP2A_PR55_CS"/>
</dbReference>
<feature type="compositionally biased region" description="Low complexity" evidence="5">
    <location>
        <begin position="404"/>
        <end position="414"/>
    </location>
</feature>
<sequence length="757" mass="85398">MHKTLCESIRWYVSQIKGSNPEDIADGDNFTCVEFNESGELLAAGDKAGRVTVFKNNKDAGLYDIYCTFTSHEPEFDYLKSLEIEEKINSITWLQAYSSAHHLLSSNDKTIKLWRLSERNYEAYNFNIRDDENASLWDESTDRLNMIGPPIPHIITPDKLRIPKFRKSHHFTIEARPRRSFANAHAYHINSVSVNSDQETFLSADDLRINLWHLDVSNQSFTIVDLKPSNMEDLSEVITCSRFHPVHCNILAYSTSRGLIRLCDMRYRALCDNHVLVWDMRMGDRPCEIYSVHEPFRSQLCMLYENDAIFDKFLCGWSDDDRYAITGSYGNLFHIFDRHNGSDWLYDLDDSSNPYNTNSACNTGNYLSPKRFMSPDDPIGSRLGLSSIFVAPLDAVEALFPETTSQTSSHSSCSDNNDWNKVDDSSNTLEVSPGRTKLYNCQLDDLNPPENTPSAPPTGSKRRKQILPSRTNNSTDSHCAVQSEHDKSRSCHHKSKHRHHNKSSPHDMVEKCGYGVSSSCTVPNSNDGHELSGIILNSPPVKKTSIEEFLSGTSTVPGMHQIHCRHKILHLSWHPKKFLTVAVSGNQLFLVSGQPTFSDTLPSQKDSSHCSSCLSKSTDDENNIPSEHCEASSTPIRDKVTSISSQSSDVKAAKRRRRRHHQLDSSNPVNAFPNVTDRIENHVSDIDVLPDASVVCGMDYVTNYEADHEDNYDEQHTSEAQLDSISSDPNNENVPCINSLFPSSRETFSTNVNDALQ</sequence>
<dbReference type="GO" id="GO:0000159">
    <property type="term" value="C:protein phosphatase type 2A complex"/>
    <property type="evidence" value="ECO:0007669"/>
    <property type="project" value="UniProtKB-UniRule"/>
</dbReference>
<dbReference type="SUPFAM" id="SSF50978">
    <property type="entry name" value="WD40 repeat-like"/>
    <property type="match status" value="1"/>
</dbReference>
<feature type="region of interest" description="Disordered" evidence="5">
    <location>
        <begin position="404"/>
        <end position="507"/>
    </location>
</feature>
<evidence type="ECO:0000256" key="4">
    <source>
        <dbReference type="RuleBase" id="RU331113"/>
    </source>
</evidence>
<dbReference type="PRINTS" id="PR00600">
    <property type="entry name" value="PP2APR55"/>
</dbReference>
<dbReference type="GO" id="GO:0019888">
    <property type="term" value="F:protein phosphatase regulator activity"/>
    <property type="evidence" value="ECO:0007669"/>
    <property type="project" value="InterPro"/>
</dbReference>
<feature type="region of interest" description="Disordered" evidence="5">
    <location>
        <begin position="708"/>
        <end position="735"/>
    </location>
</feature>
<evidence type="ECO:0000256" key="5">
    <source>
        <dbReference type="SAM" id="MobiDB-lite"/>
    </source>
</evidence>
<reference evidence="7" key="2">
    <citation type="submission" date="2023-11" db="UniProtKB">
        <authorList>
            <consortium name="WormBaseParasite"/>
        </authorList>
    </citation>
    <scope>IDENTIFICATION</scope>
</reference>
<keyword evidence="3 4" id="KW-0677">Repeat</keyword>
<dbReference type="Gene3D" id="2.130.10.10">
    <property type="entry name" value="YVTN repeat-like/Quinoprotein amine dehydrogenase"/>
    <property type="match status" value="2"/>
</dbReference>
<evidence type="ECO:0000256" key="1">
    <source>
        <dbReference type="ARBA" id="ARBA00008259"/>
    </source>
</evidence>
<accession>A0AA85FV66</accession>
<feature type="compositionally biased region" description="Polar residues" evidence="5">
    <location>
        <begin position="468"/>
        <end position="477"/>
    </location>
</feature>
<feature type="compositionally biased region" description="Polar residues" evidence="5">
    <location>
        <begin position="631"/>
        <end position="649"/>
    </location>
</feature>
<organism evidence="6 7">
    <name type="scientific">Schistosoma rodhaini</name>
    <dbReference type="NCBI Taxonomy" id="6188"/>
    <lineage>
        <taxon>Eukaryota</taxon>
        <taxon>Metazoa</taxon>
        <taxon>Spiralia</taxon>
        <taxon>Lophotrochozoa</taxon>
        <taxon>Platyhelminthes</taxon>
        <taxon>Trematoda</taxon>
        <taxon>Digenea</taxon>
        <taxon>Strigeidida</taxon>
        <taxon>Schistosomatoidea</taxon>
        <taxon>Schistosomatidae</taxon>
        <taxon>Schistosoma</taxon>
    </lineage>
</organism>
<dbReference type="InterPro" id="IPR001680">
    <property type="entry name" value="WD40_rpt"/>
</dbReference>